<evidence type="ECO:0000256" key="5">
    <source>
        <dbReference type="ARBA" id="ARBA00023002"/>
    </source>
</evidence>
<dbReference type="AlphaFoldDB" id="A0A917RMF1"/>
<dbReference type="InterPro" id="IPR052161">
    <property type="entry name" value="Mycobact_Acyl-CoA_DH"/>
</dbReference>
<name>A0A917RMF1_9NOCA</name>
<comment type="cofactor">
    <cofactor evidence="1 6">
        <name>FAD</name>
        <dbReference type="ChEBI" id="CHEBI:57692"/>
    </cofactor>
</comment>
<dbReference type="SUPFAM" id="SSF56645">
    <property type="entry name" value="Acyl-CoA dehydrogenase NM domain-like"/>
    <property type="match status" value="1"/>
</dbReference>
<dbReference type="Pfam" id="PF02771">
    <property type="entry name" value="Acyl-CoA_dh_N"/>
    <property type="match status" value="1"/>
</dbReference>
<dbReference type="EMBL" id="BMMH01000006">
    <property type="protein sequence ID" value="GGL14898.1"/>
    <property type="molecule type" value="Genomic_DNA"/>
</dbReference>
<reference evidence="10" key="2">
    <citation type="submission" date="2020-09" db="EMBL/GenBank/DDBJ databases">
        <authorList>
            <person name="Sun Q."/>
            <person name="Zhou Y."/>
        </authorList>
    </citation>
    <scope>NUCLEOTIDE SEQUENCE</scope>
    <source>
        <strain evidence="10">CGMCC 4.3508</strain>
    </source>
</reference>
<dbReference type="SUPFAM" id="SSF47203">
    <property type="entry name" value="Acyl-CoA dehydrogenase C-terminal domain-like"/>
    <property type="match status" value="1"/>
</dbReference>
<dbReference type="GO" id="GO:0005886">
    <property type="term" value="C:plasma membrane"/>
    <property type="evidence" value="ECO:0007669"/>
    <property type="project" value="TreeGrafter"/>
</dbReference>
<keyword evidence="11" id="KW-1185">Reference proteome</keyword>
<protein>
    <submittedName>
        <fullName evidence="10">Acyl-CoA dehydrogenase</fullName>
    </submittedName>
</protein>
<keyword evidence="3 6" id="KW-0285">Flavoprotein</keyword>
<evidence type="ECO:0000256" key="2">
    <source>
        <dbReference type="ARBA" id="ARBA00009347"/>
    </source>
</evidence>
<reference evidence="10" key="1">
    <citation type="journal article" date="2014" name="Int. J. Syst. Evol. Microbiol.">
        <title>Complete genome sequence of Corynebacterium casei LMG S-19264T (=DSM 44701T), isolated from a smear-ripened cheese.</title>
        <authorList>
            <consortium name="US DOE Joint Genome Institute (JGI-PGF)"/>
            <person name="Walter F."/>
            <person name="Albersmeier A."/>
            <person name="Kalinowski J."/>
            <person name="Ruckert C."/>
        </authorList>
    </citation>
    <scope>NUCLEOTIDE SEQUENCE</scope>
    <source>
        <strain evidence="10">CGMCC 4.3508</strain>
    </source>
</reference>
<dbReference type="Pfam" id="PF02770">
    <property type="entry name" value="Acyl-CoA_dh_M"/>
    <property type="match status" value="1"/>
</dbReference>
<dbReference type="InterPro" id="IPR013786">
    <property type="entry name" value="AcylCoA_DH/ox_N"/>
</dbReference>
<sequence length="377" mass="40674">MRFLDEHLTDEVLEAERRTGNGHHPPFHAALGERGWILPMWPVEEGGAGLDPLRARVLALELAWRGSMSVSISRLITTTVALGLRAWASAELKQEVLPGVARGTVLMCLGYTEPGSGSDMAAAKTRAIRTDDEWVIRGQKMFTTGAQNADYVWLLTRSDPDAPKTKGLTMFLVPLTLPGVEITPIRTLGGERTNTVYFDDVRVADHYRVGPAGQGWQVVAGALDAEHRMGRIEDRGIGDDGNLGTWQGLVHRLTDAGLRWAATARHPDGTPVIDDPLVRERLARVALDAEVSFLPGGPMSKISTAQALIRSAADLVDLFGPAGILPAGADGAVCDGEIELLHRFAQGTAIYGGSIEIFHNLLAERSLGLPRARLRPA</sequence>
<dbReference type="PANTHER" id="PTHR43292:SF4">
    <property type="entry name" value="ACYL-COA DEHYDROGENASE FADE34"/>
    <property type="match status" value="1"/>
</dbReference>
<evidence type="ECO:0000313" key="11">
    <source>
        <dbReference type="Proteomes" id="UP000638263"/>
    </source>
</evidence>
<dbReference type="PANTHER" id="PTHR43292">
    <property type="entry name" value="ACYL-COA DEHYDROGENASE"/>
    <property type="match status" value="1"/>
</dbReference>
<comment type="caution">
    <text evidence="10">The sequence shown here is derived from an EMBL/GenBank/DDBJ whole genome shotgun (WGS) entry which is preliminary data.</text>
</comment>
<dbReference type="InterPro" id="IPR009075">
    <property type="entry name" value="AcylCo_DH/oxidase_C"/>
</dbReference>
<evidence type="ECO:0000256" key="6">
    <source>
        <dbReference type="RuleBase" id="RU362125"/>
    </source>
</evidence>
<evidence type="ECO:0000259" key="8">
    <source>
        <dbReference type="Pfam" id="PF02770"/>
    </source>
</evidence>
<evidence type="ECO:0000256" key="1">
    <source>
        <dbReference type="ARBA" id="ARBA00001974"/>
    </source>
</evidence>
<evidence type="ECO:0000259" key="9">
    <source>
        <dbReference type="Pfam" id="PF02771"/>
    </source>
</evidence>
<organism evidence="10 11">
    <name type="scientific">Nocardia jinanensis</name>
    <dbReference type="NCBI Taxonomy" id="382504"/>
    <lineage>
        <taxon>Bacteria</taxon>
        <taxon>Bacillati</taxon>
        <taxon>Actinomycetota</taxon>
        <taxon>Actinomycetes</taxon>
        <taxon>Mycobacteriales</taxon>
        <taxon>Nocardiaceae</taxon>
        <taxon>Nocardia</taxon>
    </lineage>
</organism>
<dbReference type="GO" id="GO:0050660">
    <property type="term" value="F:flavin adenine dinucleotide binding"/>
    <property type="evidence" value="ECO:0007669"/>
    <property type="project" value="InterPro"/>
</dbReference>
<dbReference type="InterPro" id="IPR046373">
    <property type="entry name" value="Acyl-CoA_Oxase/DH_mid-dom_sf"/>
</dbReference>
<feature type="domain" description="Acyl-CoA dehydrogenase/oxidase C-terminal" evidence="7">
    <location>
        <begin position="298"/>
        <end position="366"/>
    </location>
</feature>
<keyword evidence="4 6" id="KW-0274">FAD</keyword>
<dbReference type="Gene3D" id="1.20.140.10">
    <property type="entry name" value="Butyryl-CoA Dehydrogenase, subunit A, domain 3"/>
    <property type="match status" value="2"/>
</dbReference>
<feature type="domain" description="Acyl-CoA dehydrogenase/oxidase N-terminal" evidence="9">
    <location>
        <begin position="2"/>
        <end position="103"/>
    </location>
</feature>
<comment type="similarity">
    <text evidence="2 6">Belongs to the acyl-CoA dehydrogenase family.</text>
</comment>
<dbReference type="Proteomes" id="UP000638263">
    <property type="component" value="Unassembled WGS sequence"/>
</dbReference>
<dbReference type="GO" id="GO:0016627">
    <property type="term" value="F:oxidoreductase activity, acting on the CH-CH group of donors"/>
    <property type="evidence" value="ECO:0007669"/>
    <property type="project" value="InterPro"/>
</dbReference>
<evidence type="ECO:0000256" key="4">
    <source>
        <dbReference type="ARBA" id="ARBA00022827"/>
    </source>
</evidence>
<evidence type="ECO:0000313" key="10">
    <source>
        <dbReference type="EMBL" id="GGL14898.1"/>
    </source>
</evidence>
<evidence type="ECO:0000259" key="7">
    <source>
        <dbReference type="Pfam" id="PF00441"/>
    </source>
</evidence>
<evidence type="ECO:0000256" key="3">
    <source>
        <dbReference type="ARBA" id="ARBA00022630"/>
    </source>
</evidence>
<dbReference type="InterPro" id="IPR037069">
    <property type="entry name" value="AcylCoA_DH/ox_N_sf"/>
</dbReference>
<dbReference type="InterPro" id="IPR009100">
    <property type="entry name" value="AcylCoA_DH/oxidase_NM_dom_sf"/>
</dbReference>
<keyword evidence="5 6" id="KW-0560">Oxidoreductase</keyword>
<proteinExistence type="inferred from homology"/>
<dbReference type="InterPro" id="IPR036250">
    <property type="entry name" value="AcylCo_DH-like_C"/>
</dbReference>
<feature type="domain" description="Acyl-CoA oxidase/dehydrogenase middle" evidence="8">
    <location>
        <begin position="108"/>
        <end position="201"/>
    </location>
</feature>
<dbReference type="Pfam" id="PF00441">
    <property type="entry name" value="Acyl-CoA_dh_1"/>
    <property type="match status" value="1"/>
</dbReference>
<dbReference type="Gene3D" id="1.10.540.10">
    <property type="entry name" value="Acyl-CoA dehydrogenase/oxidase, N-terminal domain"/>
    <property type="match status" value="1"/>
</dbReference>
<accession>A0A917RMF1</accession>
<dbReference type="InterPro" id="IPR006091">
    <property type="entry name" value="Acyl-CoA_Oxase/DH_mid-dom"/>
</dbReference>
<gene>
    <name evidence="10" type="ORF">GCM10011588_31800</name>
</gene>
<dbReference type="Gene3D" id="2.40.110.10">
    <property type="entry name" value="Butyryl-CoA Dehydrogenase, subunit A, domain 2"/>
    <property type="match status" value="1"/>
</dbReference>